<evidence type="ECO:0000313" key="1">
    <source>
        <dbReference type="EMBL" id="CUU25831.1"/>
    </source>
</evidence>
<protein>
    <submittedName>
        <fullName evidence="1">Uncharacterized protein</fullName>
    </submittedName>
</protein>
<dbReference type="KEGG" id="ege:EM595_p0131"/>
<dbReference type="Proteomes" id="UP000059419">
    <property type="component" value="Plasmid pEM01"/>
</dbReference>
<keyword evidence="2" id="KW-1185">Reference proteome</keyword>
<dbReference type="Gene3D" id="1.20.5.5260">
    <property type="match status" value="1"/>
</dbReference>
<dbReference type="InterPro" id="IPR024753">
    <property type="entry name" value="AriR"/>
</dbReference>
<dbReference type="AlphaFoldDB" id="A0A0U5LBG9"/>
<proteinExistence type="predicted"/>
<reference evidence="2" key="1">
    <citation type="submission" date="2015-11" db="EMBL/GenBank/DDBJ databases">
        <authorList>
            <person name="Blom J."/>
        </authorList>
    </citation>
    <scope>NUCLEOTIDE SEQUENCE [LARGE SCALE GENOMIC DNA]</scope>
    <source>
        <plasmid evidence="2">pEM01</plasmid>
    </source>
</reference>
<dbReference type="OrthoDB" id="6629193at2"/>
<sequence length="84" mass="9204">MQQQSSEADILEYFKSSGDLYTTETEVLGATIREITAAKGHVTNKAIILHLLAALESSEDVLQQDILRSTLELVVGRTPDDSDI</sequence>
<gene>
    <name evidence="1" type="ORF">EM595_p0131</name>
</gene>
<organism evidence="1 2">
    <name type="scientific">Duffyella gerundensis</name>
    <dbReference type="NCBI Taxonomy" id="1619313"/>
    <lineage>
        <taxon>Bacteria</taxon>
        <taxon>Pseudomonadati</taxon>
        <taxon>Pseudomonadota</taxon>
        <taxon>Gammaproteobacteria</taxon>
        <taxon>Enterobacterales</taxon>
        <taxon>Erwiniaceae</taxon>
        <taxon>Duffyella</taxon>
    </lineage>
</organism>
<geneLocation type="plasmid" evidence="2">
    <name>pEM01</name>
</geneLocation>
<dbReference type="EMBL" id="LN907828">
    <property type="protein sequence ID" value="CUU25831.1"/>
    <property type="molecule type" value="Genomic_DNA"/>
</dbReference>
<dbReference type="PATRIC" id="fig|1619313.3.peg.3734"/>
<accession>A0A0U5LBG9</accession>
<evidence type="ECO:0000313" key="2">
    <source>
        <dbReference type="Proteomes" id="UP000059419"/>
    </source>
</evidence>
<dbReference type="GO" id="GO:0071468">
    <property type="term" value="P:cellular response to acidic pH"/>
    <property type="evidence" value="ECO:0007669"/>
    <property type="project" value="InterPro"/>
</dbReference>
<dbReference type="RefSeq" id="WP_067435930.1">
    <property type="nucleotide sequence ID" value="NZ_JACSXD010000009.1"/>
</dbReference>
<dbReference type="Pfam" id="PF10798">
    <property type="entry name" value="YmgB"/>
    <property type="match status" value="1"/>
</dbReference>
<name>A0A0U5LBG9_9GAMM</name>